<reference evidence="3 4" key="1">
    <citation type="submission" date="2023-04" db="EMBL/GenBank/DDBJ databases">
        <title>Genome of Basidiobolus ranarum AG-B5.</title>
        <authorList>
            <person name="Stajich J.E."/>
            <person name="Carter-House D."/>
            <person name="Gryganskyi A."/>
        </authorList>
    </citation>
    <scope>NUCLEOTIDE SEQUENCE [LARGE SCALE GENOMIC DNA]</scope>
    <source>
        <strain evidence="3 4">AG-B5</strain>
    </source>
</reference>
<sequence>MKIHAQSVSCNPRCGPSFTHWRSTCIKLSHWRNLKSRLRDYKYNKLNCETSIHATHRVYTPHTPRTSHIPHTSFVHSKTGSTIYPTKSSNVFYHPSATTKTAYSAKSNRIERLKEKHSNSSSISNLLPNPVRVPKKSKVKPKSTSTVTETSTIYSVTSTKSTSYYETSSTSISSKLRSTSPSEDLTSTSSVQYPLSTFSSFSSKNIATSTFQTSSLPSSPPVERPEGASNTNYVSGSAPTNAVQSNSDDTRTVPHNVVVATVTGSVFGVVAVCIGLFTLYRQKRKRRLTTEINDREMDSKKEEENEEISGVSQMDPLISGSIPILTPLSDSSYQKKNRKSFNHQSIRASAHSMSAPDRDPRSLSLNSFDDTLAKFPQPADITSWNFYTIPTLRTSSEAAENVPHGSGEATTRNTVVEMMANELPVMVPVMKKALLVDIQDLKRERSLRRADSNRVHRSTLNGVTRRYSSTLQIDLHNTQLQRSKSDRVVGQRWRNSTKRGDTRLYFEASHELLPPFTSLATNVSHTQTGNLMTDKRENSHHRISTLESPETSQKRYSTLGQNCELPEFGPIERNK</sequence>
<dbReference type="Proteomes" id="UP001479436">
    <property type="component" value="Unassembled WGS sequence"/>
</dbReference>
<accession>A0ABR2WXM0</accession>
<feature type="compositionally biased region" description="Low complexity" evidence="1">
    <location>
        <begin position="167"/>
        <end position="182"/>
    </location>
</feature>
<feature type="region of interest" description="Disordered" evidence="1">
    <location>
        <begin position="113"/>
        <end position="150"/>
    </location>
</feature>
<evidence type="ECO:0000256" key="2">
    <source>
        <dbReference type="SAM" id="Phobius"/>
    </source>
</evidence>
<evidence type="ECO:0000313" key="4">
    <source>
        <dbReference type="Proteomes" id="UP001479436"/>
    </source>
</evidence>
<feature type="region of interest" description="Disordered" evidence="1">
    <location>
        <begin position="210"/>
        <end position="250"/>
    </location>
</feature>
<keyword evidence="4" id="KW-1185">Reference proteome</keyword>
<protein>
    <submittedName>
        <fullName evidence="3">Uncharacterized protein</fullName>
    </submittedName>
</protein>
<keyword evidence="2" id="KW-1133">Transmembrane helix</keyword>
<keyword evidence="2" id="KW-0472">Membrane</keyword>
<feature type="transmembrane region" description="Helical" evidence="2">
    <location>
        <begin position="257"/>
        <end position="280"/>
    </location>
</feature>
<feature type="region of interest" description="Disordered" evidence="1">
    <location>
        <begin position="531"/>
        <end position="553"/>
    </location>
</feature>
<feature type="compositionally biased region" description="Polar residues" evidence="1">
    <location>
        <begin position="228"/>
        <end position="247"/>
    </location>
</feature>
<dbReference type="EMBL" id="JASJQH010000170">
    <property type="protein sequence ID" value="KAK9766283.1"/>
    <property type="molecule type" value="Genomic_DNA"/>
</dbReference>
<evidence type="ECO:0000256" key="1">
    <source>
        <dbReference type="SAM" id="MobiDB-lite"/>
    </source>
</evidence>
<name>A0ABR2WXM0_9FUNG</name>
<feature type="compositionally biased region" description="Low complexity" evidence="1">
    <location>
        <begin position="119"/>
        <end position="132"/>
    </location>
</feature>
<comment type="caution">
    <text evidence="3">The sequence shown here is derived from an EMBL/GenBank/DDBJ whole genome shotgun (WGS) entry which is preliminary data.</text>
</comment>
<evidence type="ECO:0000313" key="3">
    <source>
        <dbReference type="EMBL" id="KAK9766283.1"/>
    </source>
</evidence>
<proteinExistence type="predicted"/>
<feature type="region of interest" description="Disordered" evidence="1">
    <location>
        <begin position="167"/>
        <end position="189"/>
    </location>
</feature>
<keyword evidence="2" id="KW-0812">Transmembrane</keyword>
<feature type="region of interest" description="Disordered" evidence="1">
    <location>
        <begin position="333"/>
        <end position="361"/>
    </location>
</feature>
<organism evidence="3 4">
    <name type="scientific">Basidiobolus ranarum</name>
    <dbReference type="NCBI Taxonomy" id="34480"/>
    <lineage>
        <taxon>Eukaryota</taxon>
        <taxon>Fungi</taxon>
        <taxon>Fungi incertae sedis</taxon>
        <taxon>Zoopagomycota</taxon>
        <taxon>Entomophthoromycotina</taxon>
        <taxon>Basidiobolomycetes</taxon>
        <taxon>Basidiobolales</taxon>
        <taxon>Basidiobolaceae</taxon>
        <taxon>Basidiobolus</taxon>
    </lineage>
</organism>
<feature type="compositionally biased region" description="Basic and acidic residues" evidence="1">
    <location>
        <begin position="294"/>
        <end position="303"/>
    </location>
</feature>
<feature type="region of interest" description="Disordered" evidence="1">
    <location>
        <begin position="294"/>
        <end position="314"/>
    </location>
</feature>
<gene>
    <name evidence="3" type="ORF">K7432_004743</name>
</gene>